<dbReference type="AlphaFoldDB" id="A0AAV2I386"/>
<protein>
    <recommendedName>
        <fullName evidence="6">Phenazine biosynthesis-like domain-containing protein</fullName>
    </recommendedName>
</protein>
<dbReference type="InterPro" id="IPR003719">
    <property type="entry name" value="Phenazine_PhzF-like"/>
</dbReference>
<dbReference type="Proteomes" id="UP001497497">
    <property type="component" value="Unassembled WGS sequence"/>
</dbReference>
<dbReference type="Gene3D" id="3.10.310.10">
    <property type="entry name" value="Diaminopimelate Epimerase, Chain A, domain 1"/>
    <property type="match status" value="2"/>
</dbReference>
<proteinExistence type="inferred from homology"/>
<dbReference type="PANTHER" id="PTHR13774:SF17">
    <property type="entry name" value="PHENAZINE BIOSYNTHESIS-LIKE DOMAIN-CONTAINING PROTEIN"/>
    <property type="match status" value="1"/>
</dbReference>
<evidence type="ECO:0000256" key="2">
    <source>
        <dbReference type="ARBA" id="ARBA00023235"/>
    </source>
</evidence>
<name>A0AAV2I386_LYMST</name>
<dbReference type="PANTHER" id="PTHR13774">
    <property type="entry name" value="PHENAZINE BIOSYNTHESIS PROTEIN"/>
    <property type="match status" value="1"/>
</dbReference>
<dbReference type="EMBL" id="CAXITT010000385">
    <property type="protein sequence ID" value="CAL1540516.1"/>
    <property type="molecule type" value="Genomic_DNA"/>
</dbReference>
<evidence type="ECO:0000313" key="5">
    <source>
        <dbReference type="Proteomes" id="UP001497497"/>
    </source>
</evidence>
<organism evidence="4 5">
    <name type="scientific">Lymnaea stagnalis</name>
    <name type="common">Great pond snail</name>
    <name type="synonym">Helix stagnalis</name>
    <dbReference type="NCBI Taxonomy" id="6523"/>
    <lineage>
        <taxon>Eukaryota</taxon>
        <taxon>Metazoa</taxon>
        <taxon>Spiralia</taxon>
        <taxon>Lophotrochozoa</taxon>
        <taxon>Mollusca</taxon>
        <taxon>Gastropoda</taxon>
        <taxon>Heterobranchia</taxon>
        <taxon>Euthyneura</taxon>
        <taxon>Panpulmonata</taxon>
        <taxon>Hygrophila</taxon>
        <taxon>Lymnaeoidea</taxon>
        <taxon>Lymnaeidae</taxon>
        <taxon>Lymnaea</taxon>
    </lineage>
</organism>
<reference evidence="4 5" key="1">
    <citation type="submission" date="2024-04" db="EMBL/GenBank/DDBJ databases">
        <authorList>
            <consortium name="Genoscope - CEA"/>
            <person name="William W."/>
        </authorList>
    </citation>
    <scope>NUCLEOTIDE SEQUENCE [LARGE SCALE GENOMIC DNA]</scope>
</reference>
<evidence type="ECO:0008006" key="6">
    <source>
        <dbReference type="Google" id="ProtNLM"/>
    </source>
</evidence>
<dbReference type="SUPFAM" id="SSF54506">
    <property type="entry name" value="Diaminopimelate epimerase-like"/>
    <property type="match status" value="1"/>
</dbReference>
<evidence type="ECO:0000256" key="3">
    <source>
        <dbReference type="PIRSR" id="PIRSR016184-1"/>
    </source>
</evidence>
<evidence type="ECO:0000313" key="4">
    <source>
        <dbReference type="EMBL" id="CAL1540516.1"/>
    </source>
</evidence>
<keyword evidence="2" id="KW-0413">Isomerase</keyword>
<keyword evidence="5" id="KW-1185">Reference proteome</keyword>
<evidence type="ECO:0000256" key="1">
    <source>
        <dbReference type="ARBA" id="ARBA00008270"/>
    </source>
</evidence>
<gene>
    <name evidence="4" type="ORF">GSLYS_00014165001</name>
</gene>
<dbReference type="NCBIfam" id="TIGR00654">
    <property type="entry name" value="PhzF_family"/>
    <property type="match status" value="1"/>
</dbReference>
<dbReference type="GO" id="GO:0005737">
    <property type="term" value="C:cytoplasm"/>
    <property type="evidence" value="ECO:0007669"/>
    <property type="project" value="TreeGrafter"/>
</dbReference>
<dbReference type="Pfam" id="PF02567">
    <property type="entry name" value="PhzC-PhzF"/>
    <property type="match status" value="1"/>
</dbReference>
<dbReference type="GO" id="GO:0016853">
    <property type="term" value="F:isomerase activity"/>
    <property type="evidence" value="ECO:0007669"/>
    <property type="project" value="UniProtKB-KW"/>
</dbReference>
<comment type="similarity">
    <text evidence="1">Belongs to the PhzF family.</text>
</comment>
<accession>A0AAV2I386</accession>
<feature type="active site" evidence="3">
    <location>
        <position position="60"/>
    </location>
</feature>
<comment type="caution">
    <text evidence="4">The sequence shown here is derived from an EMBL/GenBank/DDBJ whole genome shotgun (WGS) entry which is preliminary data.</text>
</comment>
<sequence>MSVEISPINNGSTLLSIYIVDAFTDVPFSGNPAAVCLVLPGQNITAKEMQKIGNEMNLSETAFVFLEKGDFQSANTFGLRWFTPTTEVDLCGHATLAASAVLFREKGNDCDKISFSTRSGELTVSRSEQNRIALNFPLNPPTPQILDDIKGLLKTCLKDLTIIQDVQLSATGKLLLRLKDCTTRNELEEMKPLVKDMVNAESSGLVKGVGLTIKGSPDNGCVDNKGQVYDFISRYFAPWLGIEEDPVTGAWHTVAAAYWAKELNKTSLYARQCSSRGGDLWLTVQDQRLILSGDAVINMRGTFIL</sequence>
<dbReference type="PIRSF" id="PIRSF016184">
    <property type="entry name" value="PhzC_PhzF"/>
    <property type="match status" value="1"/>
</dbReference>